<keyword evidence="1 5" id="KW-0678">Repressor</keyword>
<comment type="similarity">
    <text evidence="5">Belongs to the HrcA family.</text>
</comment>
<evidence type="ECO:0000256" key="5">
    <source>
        <dbReference type="HAMAP-Rule" id="MF_00081"/>
    </source>
</evidence>
<dbReference type="SUPFAM" id="SSF46785">
    <property type="entry name" value="Winged helix' DNA-binding domain"/>
    <property type="match status" value="1"/>
</dbReference>
<evidence type="ECO:0000259" key="6">
    <source>
        <dbReference type="Pfam" id="PF01628"/>
    </source>
</evidence>
<dbReference type="Proteomes" id="UP000230093">
    <property type="component" value="Unassembled WGS sequence"/>
</dbReference>
<dbReference type="HAMAP" id="MF_00081">
    <property type="entry name" value="HrcA"/>
    <property type="match status" value="1"/>
</dbReference>
<dbReference type="Gene3D" id="1.10.10.10">
    <property type="entry name" value="Winged helix-like DNA-binding domain superfamily/Winged helix DNA-binding domain"/>
    <property type="match status" value="1"/>
</dbReference>
<evidence type="ECO:0000313" key="7">
    <source>
        <dbReference type="EMBL" id="PIS09313.1"/>
    </source>
</evidence>
<dbReference type="InterPro" id="IPR002571">
    <property type="entry name" value="HrcA"/>
</dbReference>
<dbReference type="Pfam" id="PF01628">
    <property type="entry name" value="HrcA"/>
    <property type="match status" value="1"/>
</dbReference>
<reference evidence="8" key="1">
    <citation type="submission" date="2017-09" db="EMBL/GenBank/DDBJ databases">
        <title>Depth-based differentiation of microbial function through sediment-hosted aquifers and enrichment of novel symbionts in the deep terrestrial subsurface.</title>
        <authorList>
            <person name="Probst A.J."/>
            <person name="Ladd B."/>
            <person name="Jarett J.K."/>
            <person name="Geller-Mcgrath D.E."/>
            <person name="Sieber C.M.K."/>
            <person name="Emerson J.B."/>
            <person name="Anantharaman K."/>
            <person name="Thomas B.C."/>
            <person name="Malmstrom R."/>
            <person name="Stieglmeier M."/>
            <person name="Klingl A."/>
            <person name="Woyke T."/>
            <person name="Ryan C.M."/>
            <person name="Banfield J.F."/>
        </authorList>
    </citation>
    <scope>NUCLEOTIDE SEQUENCE [LARGE SCALE GENOMIC DNA]</scope>
</reference>
<dbReference type="GO" id="GO:0003677">
    <property type="term" value="F:DNA binding"/>
    <property type="evidence" value="ECO:0007669"/>
    <property type="project" value="InterPro"/>
</dbReference>
<gene>
    <name evidence="5" type="primary">hrcA</name>
    <name evidence="7" type="ORF">COT75_02290</name>
</gene>
<accession>A0A2H0W9I3</accession>
<dbReference type="GO" id="GO:0045892">
    <property type="term" value="P:negative regulation of DNA-templated transcription"/>
    <property type="evidence" value="ECO:0007669"/>
    <property type="project" value="UniProtKB-UniRule"/>
</dbReference>
<evidence type="ECO:0000256" key="1">
    <source>
        <dbReference type="ARBA" id="ARBA00022491"/>
    </source>
</evidence>
<keyword evidence="2 5" id="KW-0805">Transcription regulation</keyword>
<comment type="function">
    <text evidence="5">Negative regulator of class I heat shock genes (grpE-dnaK-dnaJ and groELS operons). Prevents heat-shock induction of these operons.</text>
</comment>
<proteinExistence type="inferred from homology"/>
<protein>
    <recommendedName>
        <fullName evidence="5">Heat-inducible transcription repressor HrcA</fullName>
    </recommendedName>
</protein>
<organism evidence="7 8">
    <name type="scientific">Candidatus Beckwithbacteria bacterium CG10_big_fil_rev_8_21_14_0_10_34_10</name>
    <dbReference type="NCBI Taxonomy" id="1974495"/>
    <lineage>
        <taxon>Bacteria</taxon>
        <taxon>Candidatus Beckwithiibacteriota</taxon>
    </lineage>
</organism>
<dbReference type="InterPro" id="IPR029016">
    <property type="entry name" value="GAF-like_dom_sf"/>
</dbReference>
<evidence type="ECO:0000313" key="8">
    <source>
        <dbReference type="Proteomes" id="UP000230093"/>
    </source>
</evidence>
<dbReference type="PANTHER" id="PTHR34824:SF1">
    <property type="entry name" value="HEAT-INDUCIBLE TRANSCRIPTION REPRESSOR HRCA"/>
    <property type="match status" value="1"/>
</dbReference>
<dbReference type="InterPro" id="IPR036390">
    <property type="entry name" value="WH_DNA-bd_sf"/>
</dbReference>
<keyword evidence="4 5" id="KW-0804">Transcription</keyword>
<sequence length="243" mass="27459">MFDLNDRQTQILKSVIEEYIETAGPVGSETLDKKYNLGVSPATIRNEMVNLTKMGLLKQSHVSSGRTPTPIALKYYINQLMEEKELGVTEEVAVKERVWDNRNQVDILLQEITRSLAEKTGVLAITTTNQGKIYHSGYANILDIPEFYDIDVTKTVLTIIEDFKRMDEFFSQDDSEEIVHALMGDDFGLELLEPCSLVFTNFNLKDKIKGSLGVIGPCRLNYSHIIPTLKYFGSLLNEISQSI</sequence>
<dbReference type="EMBL" id="PEZT01000012">
    <property type="protein sequence ID" value="PIS09313.1"/>
    <property type="molecule type" value="Genomic_DNA"/>
</dbReference>
<name>A0A2H0W9I3_9BACT</name>
<comment type="caution">
    <text evidence="7">The sequence shown here is derived from an EMBL/GenBank/DDBJ whole genome shotgun (WGS) entry which is preliminary data.</text>
</comment>
<evidence type="ECO:0000256" key="3">
    <source>
        <dbReference type="ARBA" id="ARBA00023016"/>
    </source>
</evidence>
<evidence type="ECO:0000256" key="2">
    <source>
        <dbReference type="ARBA" id="ARBA00023015"/>
    </source>
</evidence>
<feature type="domain" description="Heat-inducible transcription repressor HrcA C-terminal" evidence="6">
    <location>
        <begin position="73"/>
        <end position="226"/>
    </location>
</feature>
<dbReference type="AlphaFoldDB" id="A0A2H0W9I3"/>
<dbReference type="PANTHER" id="PTHR34824">
    <property type="entry name" value="HEAT-INDUCIBLE TRANSCRIPTION REPRESSOR HRCA"/>
    <property type="match status" value="1"/>
</dbReference>
<dbReference type="SUPFAM" id="SSF55781">
    <property type="entry name" value="GAF domain-like"/>
    <property type="match status" value="1"/>
</dbReference>
<dbReference type="InterPro" id="IPR036388">
    <property type="entry name" value="WH-like_DNA-bd_sf"/>
</dbReference>
<dbReference type="InterPro" id="IPR021153">
    <property type="entry name" value="HrcA_C"/>
</dbReference>
<keyword evidence="3 5" id="KW-0346">Stress response</keyword>
<evidence type="ECO:0000256" key="4">
    <source>
        <dbReference type="ARBA" id="ARBA00023163"/>
    </source>
</evidence>
<dbReference type="Gene3D" id="3.30.450.40">
    <property type="match status" value="1"/>
</dbReference>